<dbReference type="AlphaFoldDB" id="A0A9P0LFH9"/>
<dbReference type="EMBL" id="CAKOFQ010007026">
    <property type="protein sequence ID" value="CAH1987777.1"/>
    <property type="molecule type" value="Genomic_DNA"/>
</dbReference>
<feature type="coiled-coil region" evidence="1">
    <location>
        <begin position="21"/>
        <end position="76"/>
    </location>
</feature>
<reference evidence="3" key="1">
    <citation type="submission" date="2022-03" db="EMBL/GenBank/DDBJ databases">
        <authorList>
            <person name="Sayadi A."/>
        </authorList>
    </citation>
    <scope>NUCLEOTIDE SEQUENCE</scope>
</reference>
<evidence type="ECO:0000256" key="1">
    <source>
        <dbReference type="SAM" id="Coils"/>
    </source>
</evidence>
<dbReference type="Proteomes" id="UP001152888">
    <property type="component" value="Unassembled WGS sequence"/>
</dbReference>
<protein>
    <submittedName>
        <fullName evidence="3">Uncharacterized protein</fullName>
    </submittedName>
</protein>
<keyword evidence="1" id="KW-0175">Coiled coil</keyword>
<evidence type="ECO:0000313" key="2">
    <source>
        <dbReference type="EMBL" id="CAH1987777.1"/>
    </source>
</evidence>
<evidence type="ECO:0000313" key="3">
    <source>
        <dbReference type="EMBL" id="CAH1993771.1"/>
    </source>
</evidence>
<keyword evidence="4" id="KW-1185">Reference proteome</keyword>
<accession>A0A9P0LFH9</accession>
<sequence length="90" mass="11016">MLKKSDIQTTKRQLAVEMVKSQKLRDLLHQDEELLKQLDEDRKRVHEQKNRRKRQIDDAMKRVDNLEEIAQRKRGKLLEEKEILFLLFDF</sequence>
<dbReference type="EMBL" id="CAKOFQ010007183">
    <property type="protein sequence ID" value="CAH1993771.1"/>
    <property type="molecule type" value="Genomic_DNA"/>
</dbReference>
<organism evidence="3 4">
    <name type="scientific">Acanthoscelides obtectus</name>
    <name type="common">Bean weevil</name>
    <name type="synonym">Bruchus obtectus</name>
    <dbReference type="NCBI Taxonomy" id="200917"/>
    <lineage>
        <taxon>Eukaryota</taxon>
        <taxon>Metazoa</taxon>
        <taxon>Ecdysozoa</taxon>
        <taxon>Arthropoda</taxon>
        <taxon>Hexapoda</taxon>
        <taxon>Insecta</taxon>
        <taxon>Pterygota</taxon>
        <taxon>Neoptera</taxon>
        <taxon>Endopterygota</taxon>
        <taxon>Coleoptera</taxon>
        <taxon>Polyphaga</taxon>
        <taxon>Cucujiformia</taxon>
        <taxon>Chrysomeloidea</taxon>
        <taxon>Chrysomelidae</taxon>
        <taxon>Bruchinae</taxon>
        <taxon>Bruchini</taxon>
        <taxon>Acanthoscelides</taxon>
    </lineage>
</organism>
<name>A0A9P0LFH9_ACAOB</name>
<evidence type="ECO:0000313" key="4">
    <source>
        <dbReference type="Proteomes" id="UP001152888"/>
    </source>
</evidence>
<comment type="caution">
    <text evidence="3">The sequence shown here is derived from an EMBL/GenBank/DDBJ whole genome shotgun (WGS) entry which is preliminary data.</text>
</comment>
<proteinExistence type="predicted"/>
<gene>
    <name evidence="2" type="ORF">ACAOBT_LOCUS18052</name>
    <name evidence="3" type="ORF">ACAOBT_LOCUS21722</name>
</gene>